<sequence length="389" mass="43890">MEYIENICNEVEKRQRQYHAMAPEIVMTSSFFFEDFEDFAYGCSNEFDSYVYTRGTNPTVELLEEKLAVLEHGERCKVFASGMGAISAAIITLLKAQDHVLLVNTVYGATVSLVRYFEKYGVSCEVVNTTDVDEIIKRVQEHTRMIYFESPSSQKFEMIDLQKLAAFAKTKEIVTVIDNTWASPLYQHPLDHGIDVVIHSCSKYVGGHSDIVCGAIISRKEIISQIEEKGYLYLGATCSPMNAFLALRGLRTLPVRMRNVHETIQKVIDALREDKRIEKIHHPYCGDAKQKALADKYLTGYGSLFAIDLADDDLEKLKTFVNALQVFTLGVSWGGFESLALPVYKGKNQEDIVKRGLKLTHVRMYAGLEHPDTLIQDIKQALDVAYGTV</sequence>
<dbReference type="AlphaFoldDB" id="A0A4V2VKK0"/>
<dbReference type="GO" id="GO:0018826">
    <property type="term" value="F:methionine gamma-lyase activity"/>
    <property type="evidence" value="ECO:0007669"/>
    <property type="project" value="UniProtKB-EC"/>
</dbReference>
<dbReference type="Pfam" id="PF01053">
    <property type="entry name" value="Cys_Met_Meta_PP"/>
    <property type="match status" value="1"/>
</dbReference>
<feature type="modified residue" description="N6-(pyridoxal phosphate)lysine" evidence="7">
    <location>
        <position position="203"/>
    </location>
</feature>
<protein>
    <recommendedName>
        <fullName evidence="3">homocysteine desulfhydrase</fullName>
        <ecNumber evidence="3">4.4.1.2</ecNumber>
    </recommendedName>
    <alternativeName>
        <fullName evidence="4">Homocysteine desulfhydrase</fullName>
    </alternativeName>
</protein>
<dbReference type="RefSeq" id="WP_008979783.1">
    <property type="nucleotide sequence ID" value="NZ_DBGDHU010000017.1"/>
</dbReference>
<comment type="caution">
    <text evidence="9">The sequence shown here is derived from an EMBL/GenBank/DDBJ whole genome shotgun (WGS) entry which is preliminary data.</text>
</comment>
<evidence type="ECO:0000256" key="4">
    <source>
        <dbReference type="ARBA" id="ARBA00047199"/>
    </source>
</evidence>
<dbReference type="InterPro" id="IPR015424">
    <property type="entry name" value="PyrdxlP-dep_Trfase"/>
</dbReference>
<organism evidence="9 10">
    <name type="scientific">Longicatena caecimuris</name>
    <dbReference type="NCBI Taxonomy" id="1796635"/>
    <lineage>
        <taxon>Bacteria</taxon>
        <taxon>Bacillati</taxon>
        <taxon>Bacillota</taxon>
        <taxon>Erysipelotrichia</taxon>
        <taxon>Erysipelotrichales</taxon>
        <taxon>Erysipelotrichaceae</taxon>
        <taxon>Longicatena</taxon>
    </lineage>
</organism>
<comment type="catalytic activity">
    <reaction evidence="5">
        <text>L-homocysteine + H2O = 2-oxobutanoate + hydrogen sulfide + NH4(+) + H(+)</text>
        <dbReference type="Rhea" id="RHEA:14501"/>
        <dbReference type="ChEBI" id="CHEBI:15377"/>
        <dbReference type="ChEBI" id="CHEBI:15378"/>
        <dbReference type="ChEBI" id="CHEBI:16763"/>
        <dbReference type="ChEBI" id="CHEBI:28938"/>
        <dbReference type="ChEBI" id="CHEBI:29919"/>
        <dbReference type="ChEBI" id="CHEBI:58199"/>
        <dbReference type="EC" id="4.4.1.2"/>
    </reaction>
    <physiologicalReaction direction="left-to-right" evidence="5">
        <dbReference type="Rhea" id="RHEA:14502"/>
    </physiologicalReaction>
</comment>
<evidence type="ECO:0000313" key="9">
    <source>
        <dbReference type="EMBL" id="TCU60155.1"/>
    </source>
</evidence>
<dbReference type="EMBL" id="SMBP01000008">
    <property type="protein sequence ID" value="TCU60155.1"/>
    <property type="molecule type" value="Genomic_DNA"/>
</dbReference>
<dbReference type="FunFam" id="3.40.640.10:FF:000046">
    <property type="entry name" value="Cystathionine gamma-lyase"/>
    <property type="match status" value="1"/>
</dbReference>
<evidence type="ECO:0000256" key="8">
    <source>
        <dbReference type="RuleBase" id="RU362118"/>
    </source>
</evidence>
<comment type="cofactor">
    <cofactor evidence="1 8">
        <name>pyridoxal 5'-phosphate</name>
        <dbReference type="ChEBI" id="CHEBI:597326"/>
    </cofactor>
</comment>
<dbReference type="GO" id="GO:0030170">
    <property type="term" value="F:pyridoxal phosphate binding"/>
    <property type="evidence" value="ECO:0007669"/>
    <property type="project" value="InterPro"/>
</dbReference>
<gene>
    <name evidence="9" type="ORF">EDD61_10814</name>
</gene>
<reference evidence="9 10" key="1">
    <citation type="submission" date="2019-03" db="EMBL/GenBank/DDBJ databases">
        <title>Genomic Encyclopedia of Type Strains, Phase IV (KMG-IV): sequencing the most valuable type-strain genomes for metagenomic binning, comparative biology and taxonomic classification.</title>
        <authorList>
            <person name="Goeker M."/>
        </authorList>
    </citation>
    <scope>NUCLEOTIDE SEQUENCE [LARGE SCALE GENOMIC DNA]</scope>
    <source>
        <strain evidence="9 10">DSM 29481</strain>
    </source>
</reference>
<keyword evidence="10" id="KW-1185">Reference proteome</keyword>
<dbReference type="EC" id="4.4.1.2" evidence="3"/>
<dbReference type="PIRSF" id="PIRSF001434">
    <property type="entry name" value="CGS"/>
    <property type="match status" value="1"/>
</dbReference>
<dbReference type="InterPro" id="IPR000277">
    <property type="entry name" value="Cys/Met-Metab_PyrdxlP-dep_enz"/>
</dbReference>
<evidence type="ECO:0000256" key="1">
    <source>
        <dbReference type="ARBA" id="ARBA00001933"/>
    </source>
</evidence>
<dbReference type="Gene3D" id="3.40.640.10">
    <property type="entry name" value="Type I PLP-dependent aspartate aminotransferase-like (Major domain)"/>
    <property type="match status" value="1"/>
</dbReference>
<name>A0A4V2VKK0_9FIRM</name>
<evidence type="ECO:0000256" key="5">
    <source>
        <dbReference type="ARBA" id="ARBA00048780"/>
    </source>
</evidence>
<dbReference type="GO" id="GO:0047982">
    <property type="term" value="F:homocysteine desulfhydrase activity"/>
    <property type="evidence" value="ECO:0007669"/>
    <property type="project" value="UniProtKB-EC"/>
</dbReference>
<dbReference type="GO" id="GO:0005737">
    <property type="term" value="C:cytoplasm"/>
    <property type="evidence" value="ECO:0007669"/>
    <property type="project" value="TreeGrafter"/>
</dbReference>
<dbReference type="InterPro" id="IPR015422">
    <property type="entry name" value="PyrdxlP-dep_Trfase_small"/>
</dbReference>
<dbReference type="Gene3D" id="3.90.1150.10">
    <property type="entry name" value="Aspartate Aminotransferase, domain 1"/>
    <property type="match status" value="1"/>
</dbReference>
<dbReference type="SUPFAM" id="SSF53383">
    <property type="entry name" value="PLP-dependent transferases"/>
    <property type="match status" value="1"/>
</dbReference>
<dbReference type="Proteomes" id="UP000295773">
    <property type="component" value="Unassembled WGS sequence"/>
</dbReference>
<dbReference type="CDD" id="cd00614">
    <property type="entry name" value="CGS_like"/>
    <property type="match status" value="1"/>
</dbReference>
<evidence type="ECO:0000256" key="7">
    <source>
        <dbReference type="PIRSR" id="PIRSR001434-2"/>
    </source>
</evidence>
<dbReference type="InterPro" id="IPR015421">
    <property type="entry name" value="PyrdxlP-dep_Trfase_major"/>
</dbReference>
<accession>A0A4V2VKK0</accession>
<evidence type="ECO:0000256" key="3">
    <source>
        <dbReference type="ARBA" id="ARBA00047175"/>
    </source>
</evidence>
<evidence type="ECO:0000256" key="2">
    <source>
        <dbReference type="ARBA" id="ARBA00022898"/>
    </source>
</evidence>
<comment type="catalytic activity">
    <reaction evidence="6">
        <text>L-methionine + H2O = methanethiol + 2-oxobutanoate + NH4(+)</text>
        <dbReference type="Rhea" id="RHEA:23800"/>
        <dbReference type="ChEBI" id="CHEBI:15377"/>
        <dbReference type="ChEBI" id="CHEBI:16007"/>
        <dbReference type="ChEBI" id="CHEBI:16763"/>
        <dbReference type="ChEBI" id="CHEBI:28938"/>
        <dbReference type="ChEBI" id="CHEBI:57844"/>
        <dbReference type="EC" id="4.4.1.11"/>
    </reaction>
    <physiologicalReaction direction="left-to-right" evidence="6">
        <dbReference type="Rhea" id="RHEA:23801"/>
    </physiologicalReaction>
</comment>
<dbReference type="PANTHER" id="PTHR11808">
    <property type="entry name" value="TRANS-SULFURATION ENZYME FAMILY MEMBER"/>
    <property type="match status" value="1"/>
</dbReference>
<keyword evidence="2 7" id="KW-0663">Pyridoxal phosphate</keyword>
<proteinExistence type="inferred from homology"/>
<dbReference type="GO" id="GO:0019346">
    <property type="term" value="P:transsulfuration"/>
    <property type="evidence" value="ECO:0007669"/>
    <property type="project" value="InterPro"/>
</dbReference>
<evidence type="ECO:0000256" key="6">
    <source>
        <dbReference type="ARBA" id="ARBA00052699"/>
    </source>
</evidence>
<dbReference type="PANTHER" id="PTHR11808:SF80">
    <property type="entry name" value="CYSTATHIONINE GAMMA-LYASE"/>
    <property type="match status" value="1"/>
</dbReference>
<comment type="similarity">
    <text evidence="8">Belongs to the trans-sulfuration enzymes family.</text>
</comment>
<evidence type="ECO:0000313" key="10">
    <source>
        <dbReference type="Proteomes" id="UP000295773"/>
    </source>
</evidence>